<dbReference type="FunFam" id="1.10.10.10:FF:000158">
    <property type="entry name" value="La ribonucleoprotein domain family member 7"/>
    <property type="match status" value="1"/>
</dbReference>
<dbReference type="PRINTS" id="PR00302">
    <property type="entry name" value="LUPUSLA"/>
</dbReference>
<dbReference type="CDD" id="cd07323">
    <property type="entry name" value="LAM"/>
    <property type="match status" value="1"/>
</dbReference>
<evidence type="ECO:0000256" key="3">
    <source>
        <dbReference type="ARBA" id="ARBA00023242"/>
    </source>
</evidence>
<dbReference type="PANTHER" id="PTHR22792">
    <property type="entry name" value="LUPUS LA PROTEIN-RELATED"/>
    <property type="match status" value="1"/>
</dbReference>
<evidence type="ECO:0000256" key="2">
    <source>
        <dbReference type="ARBA" id="ARBA00022884"/>
    </source>
</evidence>
<keyword evidence="3" id="KW-0539">Nucleus</keyword>
<dbReference type="GO" id="GO:0005634">
    <property type="term" value="C:nucleus"/>
    <property type="evidence" value="ECO:0007669"/>
    <property type="project" value="UniProtKB-SubCell"/>
</dbReference>
<feature type="region of interest" description="Disordered" evidence="5">
    <location>
        <begin position="238"/>
        <end position="259"/>
    </location>
</feature>
<name>A0ABD2QM26_9PLAT</name>
<keyword evidence="2 4" id="KW-0694">RNA-binding</keyword>
<evidence type="ECO:0000313" key="8">
    <source>
        <dbReference type="Proteomes" id="UP001626550"/>
    </source>
</evidence>
<feature type="domain" description="HTH La-type RNA-binding" evidence="6">
    <location>
        <begin position="10"/>
        <end position="101"/>
    </location>
</feature>
<accession>A0ABD2QM26</accession>
<gene>
    <name evidence="7" type="primary">LARP6</name>
    <name evidence="7" type="ORF">Ciccas_000749</name>
</gene>
<dbReference type="InterPro" id="IPR036390">
    <property type="entry name" value="WH_DNA-bd_sf"/>
</dbReference>
<dbReference type="EMBL" id="JBJKFK010000043">
    <property type="protein sequence ID" value="KAL3320583.1"/>
    <property type="molecule type" value="Genomic_DNA"/>
</dbReference>
<sequence>MADPNDSLIKQNRMDQEEKIMKQVEYYFSDANMVNDDFLLDLSKKNSDGWVEIATIASFNKMKKLANSIDQIMEALKHSKQLVVSEETKSVRRLNPLPKKDAFSERKVVILSAIPDEEIKKIKQLETKFAEASLPPKNIRCFPPFNNVSKDMKSAFNRHKLPEKKFYTIEFHDTDQADAALKLMRGWWPSSYSNLMCKSELRTSKPAFYISLNNLCLAWKPPTKPMNPRAAAFNSFVEEGKQKQARRKPDTTPQPLLVRSSGADRPRLKILRPDPNIPVVIVTRQPLIPSGEDSVGFECGWKEKLRAAQSKYSTSVGIPSQGSCLVNQATSTSCDLEDPAVMNYVK</sequence>
<proteinExistence type="predicted"/>
<evidence type="ECO:0000256" key="4">
    <source>
        <dbReference type="PROSITE-ProRule" id="PRU00332"/>
    </source>
</evidence>
<dbReference type="Proteomes" id="UP001626550">
    <property type="component" value="Unassembled WGS sequence"/>
</dbReference>
<dbReference type="GO" id="GO:0003723">
    <property type="term" value="F:RNA binding"/>
    <property type="evidence" value="ECO:0007669"/>
    <property type="project" value="UniProtKB-UniRule"/>
</dbReference>
<organism evidence="7 8">
    <name type="scientific">Cichlidogyrus casuarinus</name>
    <dbReference type="NCBI Taxonomy" id="1844966"/>
    <lineage>
        <taxon>Eukaryota</taxon>
        <taxon>Metazoa</taxon>
        <taxon>Spiralia</taxon>
        <taxon>Lophotrochozoa</taxon>
        <taxon>Platyhelminthes</taxon>
        <taxon>Monogenea</taxon>
        <taxon>Monopisthocotylea</taxon>
        <taxon>Dactylogyridea</taxon>
        <taxon>Ancyrocephalidae</taxon>
        <taxon>Cichlidogyrus</taxon>
    </lineage>
</organism>
<dbReference type="PANTHER" id="PTHR22792:SF140">
    <property type="entry name" value="ACHILLES, ISOFORM A"/>
    <property type="match status" value="1"/>
</dbReference>
<comment type="caution">
    <text evidence="7">The sequence shown here is derived from an EMBL/GenBank/DDBJ whole genome shotgun (WGS) entry which is preliminary data.</text>
</comment>
<protein>
    <submittedName>
        <fullName evidence="7">La- protein 6</fullName>
    </submittedName>
</protein>
<dbReference type="InterPro" id="IPR036388">
    <property type="entry name" value="WH-like_DNA-bd_sf"/>
</dbReference>
<dbReference type="SMART" id="SM00715">
    <property type="entry name" value="LA"/>
    <property type="match status" value="1"/>
</dbReference>
<dbReference type="InterPro" id="IPR002344">
    <property type="entry name" value="Lupus_La"/>
</dbReference>
<dbReference type="Pfam" id="PF05383">
    <property type="entry name" value="La"/>
    <property type="match status" value="1"/>
</dbReference>
<keyword evidence="8" id="KW-1185">Reference proteome</keyword>
<comment type="subcellular location">
    <subcellularLocation>
        <location evidence="1">Nucleus</location>
    </subcellularLocation>
</comment>
<dbReference type="InterPro" id="IPR045180">
    <property type="entry name" value="La_dom_prot"/>
</dbReference>
<feature type="compositionally biased region" description="Basic and acidic residues" evidence="5">
    <location>
        <begin position="238"/>
        <end position="250"/>
    </location>
</feature>
<reference evidence="7 8" key="1">
    <citation type="submission" date="2024-11" db="EMBL/GenBank/DDBJ databases">
        <title>Adaptive evolution of stress response genes in parasites aligns with host niche diversity.</title>
        <authorList>
            <person name="Hahn C."/>
            <person name="Resl P."/>
        </authorList>
    </citation>
    <scope>NUCLEOTIDE SEQUENCE [LARGE SCALE GENOMIC DNA]</scope>
    <source>
        <strain evidence="7">EGGRZ-B1_66</strain>
        <tissue evidence="7">Body</tissue>
    </source>
</reference>
<evidence type="ECO:0000313" key="7">
    <source>
        <dbReference type="EMBL" id="KAL3320583.1"/>
    </source>
</evidence>
<dbReference type="InterPro" id="IPR006630">
    <property type="entry name" value="La_HTH"/>
</dbReference>
<dbReference type="AlphaFoldDB" id="A0ABD2QM26"/>
<evidence type="ECO:0000256" key="1">
    <source>
        <dbReference type="ARBA" id="ARBA00004123"/>
    </source>
</evidence>
<evidence type="ECO:0000256" key="5">
    <source>
        <dbReference type="SAM" id="MobiDB-lite"/>
    </source>
</evidence>
<dbReference type="Gene3D" id="1.10.10.10">
    <property type="entry name" value="Winged helix-like DNA-binding domain superfamily/Winged helix DNA-binding domain"/>
    <property type="match status" value="1"/>
</dbReference>
<evidence type="ECO:0000259" key="6">
    <source>
        <dbReference type="PROSITE" id="PS50961"/>
    </source>
</evidence>
<dbReference type="SUPFAM" id="SSF46785">
    <property type="entry name" value="Winged helix' DNA-binding domain"/>
    <property type="match status" value="1"/>
</dbReference>
<dbReference type="PROSITE" id="PS50961">
    <property type="entry name" value="HTH_LA"/>
    <property type="match status" value="1"/>
</dbReference>